<dbReference type="InterPro" id="IPR036156">
    <property type="entry name" value="Beta-gal/glucu_dom_sf"/>
</dbReference>
<keyword evidence="2 9" id="KW-0378">Hydrolase</keyword>
<dbReference type="Gene3D" id="2.60.120.260">
    <property type="entry name" value="Galactose-binding domain-like"/>
    <property type="match status" value="1"/>
</dbReference>
<dbReference type="Pfam" id="PF00703">
    <property type="entry name" value="Glyco_hydro_2"/>
    <property type="match status" value="1"/>
</dbReference>
<dbReference type="InterPro" id="IPR013783">
    <property type="entry name" value="Ig-like_fold"/>
</dbReference>
<dbReference type="Gene3D" id="3.20.20.80">
    <property type="entry name" value="Glycosidases"/>
    <property type="match status" value="1"/>
</dbReference>
<evidence type="ECO:0000259" key="5">
    <source>
        <dbReference type="Pfam" id="PF00703"/>
    </source>
</evidence>
<evidence type="ECO:0000259" key="8">
    <source>
        <dbReference type="Pfam" id="PF22666"/>
    </source>
</evidence>
<dbReference type="InterPro" id="IPR017853">
    <property type="entry name" value="GH"/>
</dbReference>
<dbReference type="AlphaFoldDB" id="A0A7W7ZBJ3"/>
<evidence type="ECO:0000256" key="3">
    <source>
        <dbReference type="ARBA" id="ARBA00023295"/>
    </source>
</evidence>
<dbReference type="GO" id="GO:0005975">
    <property type="term" value="P:carbohydrate metabolic process"/>
    <property type="evidence" value="ECO:0007669"/>
    <property type="project" value="InterPro"/>
</dbReference>
<keyword evidence="3 9" id="KW-0326">Glycosidase</keyword>
<comment type="caution">
    <text evidence="9">The sequence shown here is derived from an EMBL/GenBank/DDBJ whole genome shotgun (WGS) entry which is preliminary data.</text>
</comment>
<feature type="domain" description="Exo-beta-D-glucosaminidase Ig-fold" evidence="7">
    <location>
        <begin position="758"/>
        <end position="866"/>
    </location>
</feature>
<evidence type="ECO:0000259" key="6">
    <source>
        <dbReference type="Pfam" id="PF02836"/>
    </source>
</evidence>
<dbReference type="SUPFAM" id="SSF49303">
    <property type="entry name" value="beta-Galactosidase/glucuronidase domain"/>
    <property type="match status" value="3"/>
</dbReference>
<evidence type="ECO:0000256" key="4">
    <source>
        <dbReference type="SAM" id="SignalP"/>
    </source>
</evidence>
<dbReference type="PANTHER" id="PTHR43536:SF1">
    <property type="entry name" value="MANNOSYLGLYCOPROTEIN ENDO-BETA-MANNOSIDASE"/>
    <property type="match status" value="1"/>
</dbReference>
<dbReference type="Pfam" id="PF02836">
    <property type="entry name" value="Glyco_hydro_2_C"/>
    <property type="match status" value="1"/>
</dbReference>
<dbReference type="SUPFAM" id="SSF49785">
    <property type="entry name" value="Galactose-binding domain-like"/>
    <property type="match status" value="1"/>
</dbReference>
<dbReference type="InterPro" id="IPR006103">
    <property type="entry name" value="Glyco_hydro_2_cat"/>
</dbReference>
<dbReference type="Pfam" id="PF18368">
    <property type="entry name" value="Ig_GlcNase"/>
    <property type="match status" value="1"/>
</dbReference>
<dbReference type="InterPro" id="IPR008979">
    <property type="entry name" value="Galactose-bd-like_sf"/>
</dbReference>
<dbReference type="EMBL" id="JACHIP010000002">
    <property type="protein sequence ID" value="MBB5056743.1"/>
    <property type="molecule type" value="Genomic_DNA"/>
</dbReference>
<dbReference type="PANTHER" id="PTHR43536">
    <property type="entry name" value="MANNOSYLGLYCOPROTEIN ENDO-BETA-MANNOSIDASE"/>
    <property type="match status" value="1"/>
</dbReference>
<feature type="chain" id="PRO_5031272326" evidence="4">
    <location>
        <begin position="36"/>
        <end position="897"/>
    </location>
</feature>
<gene>
    <name evidence="9" type="ORF">HDF16_001428</name>
</gene>
<feature type="domain" description="Glycoside hydrolase family 2 catalytic" evidence="6">
    <location>
        <begin position="375"/>
        <end position="517"/>
    </location>
</feature>
<proteinExistence type="inferred from homology"/>
<accession>A0A7W7ZBJ3</accession>
<protein>
    <submittedName>
        <fullName evidence="9">Beta-mannosidase</fullName>
        <ecNumber evidence="9">3.2.1.25</ecNumber>
    </submittedName>
</protein>
<dbReference type="InterPro" id="IPR041351">
    <property type="entry name" value="Ig_GlcNase"/>
</dbReference>
<evidence type="ECO:0000256" key="2">
    <source>
        <dbReference type="ARBA" id="ARBA00022801"/>
    </source>
</evidence>
<dbReference type="EC" id="3.2.1.25" evidence="9"/>
<feature type="domain" description="Beta-mannosidase-like galactose-binding" evidence="8">
    <location>
        <begin position="45"/>
        <end position="229"/>
    </location>
</feature>
<sequence length="897" mass="98996">MFFIYSDIRKALRPTMTALKLALMALLVPATLVSAQLPETTLTGWQMQDTSKVAGKPAEVSSATFHPEGWYTATVPGTVLTTLVDNKVYPEPLYGENMRSIPESLNKADYWYRTTFLVPASHKGRHTWLHFAGINYEAQIWVNGHQAGSMRGAFIRGDFDISAYIKPGTTATLAVLISPQPHPGKPVEHTVANGVGKNGGDTATDGPTFLSTIGWDWLPAVRDRDTGIWLPVTLSASGPALIKHPFVTSEISPDHATADLTVATTVTNITAAPITGTLIGIIMGPGGKPIEFSKKVSVDANSSTAVSLDSTTVPALHIADPHLWWPNGYGEHRLYHLSLSFSIGDPKSPGMSDFITTNFGIRKIDYSVSDSENLTISVNGVRIMVRGGNWGLDEGMKRIPRERLDAQFHMHALANMNLIRNWVGQSTSPDFYDMADKYGILLWDEFFQPNPSDGPNPDDIPTYLANVTDKVLRYRNHPAIAVWCARNEGYPPKALDDQLKIMMAKLDPTRLYQSNSADGRGVSSHGPYYWRSPHLFYNLNESFKTETGSVSIPTIESIQGMMPEKDWETQNDDWAQHDLAHGAQRGDAYPSELAKRYGPIRNLADFVRKGQLANYEAFRAMYEGRNAQMFKATTGVITWMSHPAQPSFVWQLYHYDLDPNSSLFAAKKAGEKIHVQLNEANYGVEVVNNTPEPLTGLTVHLTEYSLAGKVTSEDTKPVAFVPASTTIKAFQFVPATREALYFVKLELNDSNGKLVSTNFYWQNVAQEDFTGLDKLPTVTLNAEASSRIVGDNTHIKVTLHNPSQSIAMMTHIQLHQKQSGKRVLPAFYSDNYITLVPNESRTITIEAATKDFAGETPLVAIDGLNIDVKPTTGEVSIAPNLNAQPMHWPSSNLVPHQ</sequence>
<keyword evidence="10" id="KW-1185">Reference proteome</keyword>
<keyword evidence="4" id="KW-0732">Signal</keyword>
<dbReference type="Proteomes" id="UP000540989">
    <property type="component" value="Unassembled WGS sequence"/>
</dbReference>
<evidence type="ECO:0000313" key="9">
    <source>
        <dbReference type="EMBL" id="MBB5056743.1"/>
    </source>
</evidence>
<dbReference type="SUPFAM" id="SSF51445">
    <property type="entry name" value="(Trans)glycosidases"/>
    <property type="match status" value="1"/>
</dbReference>
<dbReference type="GO" id="GO:0004567">
    <property type="term" value="F:beta-mannosidase activity"/>
    <property type="evidence" value="ECO:0007669"/>
    <property type="project" value="UniProtKB-EC"/>
</dbReference>
<dbReference type="InterPro" id="IPR054593">
    <property type="entry name" value="Beta-mannosidase-like_N2"/>
</dbReference>
<evidence type="ECO:0000313" key="10">
    <source>
        <dbReference type="Proteomes" id="UP000540989"/>
    </source>
</evidence>
<reference evidence="9 10" key="1">
    <citation type="submission" date="2020-08" db="EMBL/GenBank/DDBJ databases">
        <title>Genomic Encyclopedia of Type Strains, Phase IV (KMG-V): Genome sequencing to study the core and pangenomes of soil and plant-associated prokaryotes.</title>
        <authorList>
            <person name="Whitman W."/>
        </authorList>
    </citation>
    <scope>NUCLEOTIDE SEQUENCE [LARGE SCALE GENOMIC DNA]</scope>
    <source>
        <strain evidence="9 10">M8UP14</strain>
    </source>
</reference>
<evidence type="ECO:0000256" key="1">
    <source>
        <dbReference type="ARBA" id="ARBA00007401"/>
    </source>
</evidence>
<organism evidence="9 10">
    <name type="scientific">Granulicella aggregans</name>
    <dbReference type="NCBI Taxonomy" id="474949"/>
    <lineage>
        <taxon>Bacteria</taxon>
        <taxon>Pseudomonadati</taxon>
        <taxon>Acidobacteriota</taxon>
        <taxon>Terriglobia</taxon>
        <taxon>Terriglobales</taxon>
        <taxon>Acidobacteriaceae</taxon>
        <taxon>Granulicella</taxon>
    </lineage>
</organism>
<dbReference type="Gene3D" id="2.60.40.10">
    <property type="entry name" value="Immunoglobulins"/>
    <property type="match status" value="3"/>
</dbReference>
<feature type="domain" description="Glycoside hydrolase family 2 immunoglobulin-like beta-sandwich" evidence="5">
    <location>
        <begin position="242"/>
        <end position="362"/>
    </location>
</feature>
<evidence type="ECO:0000259" key="7">
    <source>
        <dbReference type="Pfam" id="PF18368"/>
    </source>
</evidence>
<feature type="signal peptide" evidence="4">
    <location>
        <begin position="1"/>
        <end position="35"/>
    </location>
</feature>
<name>A0A7W7ZBJ3_9BACT</name>
<dbReference type="InterPro" id="IPR006102">
    <property type="entry name" value="Ig-like_GH2"/>
</dbReference>
<dbReference type="Pfam" id="PF22666">
    <property type="entry name" value="Glyco_hydro_2_N2"/>
    <property type="match status" value="1"/>
</dbReference>
<dbReference type="InterPro" id="IPR043534">
    <property type="entry name" value="EBDG/EBM"/>
</dbReference>
<comment type="similarity">
    <text evidence="1">Belongs to the glycosyl hydrolase 2 family.</text>
</comment>